<evidence type="ECO:0000313" key="1">
    <source>
        <dbReference type="EMBL" id="KAK3081262.1"/>
    </source>
</evidence>
<proteinExistence type="predicted"/>
<evidence type="ECO:0000313" key="2">
    <source>
        <dbReference type="Proteomes" id="UP001186974"/>
    </source>
</evidence>
<dbReference type="EMBL" id="JAWDJW010000224">
    <property type="protein sequence ID" value="KAK3081262.1"/>
    <property type="molecule type" value="Genomic_DNA"/>
</dbReference>
<comment type="caution">
    <text evidence="1">The sequence shown here is derived from an EMBL/GenBank/DDBJ whole genome shotgun (WGS) entry which is preliminary data.</text>
</comment>
<dbReference type="Proteomes" id="UP001186974">
    <property type="component" value="Unassembled WGS sequence"/>
</dbReference>
<accession>A0ACC3DX63</accession>
<protein>
    <submittedName>
        <fullName evidence="1">Uncharacterized protein</fullName>
    </submittedName>
</protein>
<keyword evidence="2" id="KW-1185">Reference proteome</keyword>
<sequence length="346" mass="37731">MANLPVESLLTKTAGAPRAHYNTALPAFITVNCRRGDRVDPSEARAWLSLGHYIYDGATRQPLTVDTFGGEEIDVVFQLNTVPNIPRFDEAYGTGDVANFEAQMREVDQARLRMVNVPAIEKSKKRRRAKKKAEARLAKREKEGDDPKHQQHGKDLDVPAQPRGQGDFRFLNTVDVILTGEGVGQTPFGVRLRPQASLFRPSEQHSGLSVPSRPPVVAGGEGGTSAYRDTDTLPSVPLLLSTTPIVAPPPPGMTFSPALLDRNFAVERDIEALLHSPPTAPLMPTTAAWAGGPDATEIGEHERELEEQYGRGRVPRQIPVDGRGRRTSSVPGREVGWDSTEGREGS</sequence>
<organism evidence="1 2">
    <name type="scientific">Coniosporium uncinatum</name>
    <dbReference type="NCBI Taxonomy" id="93489"/>
    <lineage>
        <taxon>Eukaryota</taxon>
        <taxon>Fungi</taxon>
        <taxon>Dikarya</taxon>
        <taxon>Ascomycota</taxon>
        <taxon>Pezizomycotina</taxon>
        <taxon>Dothideomycetes</taxon>
        <taxon>Dothideomycetes incertae sedis</taxon>
        <taxon>Coniosporium</taxon>
    </lineage>
</organism>
<name>A0ACC3DX63_9PEZI</name>
<gene>
    <name evidence="1" type="ORF">LTS18_008545</name>
</gene>
<reference evidence="1" key="1">
    <citation type="submission" date="2024-09" db="EMBL/GenBank/DDBJ databases">
        <title>Black Yeasts Isolated from many extreme environments.</title>
        <authorList>
            <person name="Coleine C."/>
            <person name="Stajich J.E."/>
            <person name="Selbmann L."/>
        </authorList>
    </citation>
    <scope>NUCLEOTIDE SEQUENCE</scope>
    <source>
        <strain evidence="1">CCFEE 5737</strain>
    </source>
</reference>